<feature type="domain" description="GRF-type" evidence="7">
    <location>
        <begin position="12"/>
        <end position="54"/>
    </location>
</feature>
<dbReference type="Gene3D" id="1.20.5.1160">
    <property type="entry name" value="Vasodilator-stimulated phosphoprotein"/>
    <property type="match status" value="1"/>
</dbReference>
<keyword evidence="1" id="KW-0479">Metal-binding</keyword>
<organism evidence="8 9">
    <name type="scientific">Brassica campestris</name>
    <name type="common">Field mustard</name>
    <dbReference type="NCBI Taxonomy" id="3711"/>
    <lineage>
        <taxon>Eukaryota</taxon>
        <taxon>Viridiplantae</taxon>
        <taxon>Streptophyta</taxon>
        <taxon>Embryophyta</taxon>
        <taxon>Tracheophyta</taxon>
        <taxon>Spermatophyta</taxon>
        <taxon>Magnoliopsida</taxon>
        <taxon>eudicotyledons</taxon>
        <taxon>Gunneridae</taxon>
        <taxon>Pentapetalae</taxon>
        <taxon>rosids</taxon>
        <taxon>malvids</taxon>
        <taxon>Brassicales</taxon>
        <taxon>Brassicaceae</taxon>
        <taxon>Brassiceae</taxon>
        <taxon>Brassica</taxon>
    </lineage>
</organism>
<dbReference type="Proteomes" id="UP000264353">
    <property type="component" value="Chromosome A6"/>
</dbReference>
<dbReference type="InterPro" id="IPR010666">
    <property type="entry name" value="Znf_GRF"/>
</dbReference>
<dbReference type="AlphaFoldDB" id="A0A397YYL2"/>
<accession>A0A397YYL2</accession>
<sequence length="159" mass="18420">MDVNGRGIPTHCRCGERVRLLTSRTVKNPGRLFHSCPYGDENSWFHLFKWADRSALEEIEDMKVKFGDLERASSNLEKNIESFNSELETLTIEKRTCEAVVYGLQKELQGFEKELQDWKMEVKGLKNMVVCAVVIFFFCKFVMQLSVGDGENMEVFLYC</sequence>
<keyword evidence="5" id="KW-0175">Coiled coil</keyword>
<feature type="coiled-coil region" evidence="5">
    <location>
        <begin position="59"/>
        <end position="128"/>
    </location>
</feature>
<evidence type="ECO:0000256" key="2">
    <source>
        <dbReference type="ARBA" id="ARBA00022771"/>
    </source>
</evidence>
<keyword evidence="2 4" id="KW-0863">Zinc-finger</keyword>
<evidence type="ECO:0000256" key="5">
    <source>
        <dbReference type="SAM" id="Coils"/>
    </source>
</evidence>
<dbReference type="GO" id="GO:0008270">
    <property type="term" value="F:zinc ion binding"/>
    <property type="evidence" value="ECO:0007669"/>
    <property type="project" value="UniProtKB-KW"/>
</dbReference>
<dbReference type="Pfam" id="PF06839">
    <property type="entry name" value="Zn_ribbon_GRF"/>
    <property type="match status" value="1"/>
</dbReference>
<evidence type="ECO:0000256" key="3">
    <source>
        <dbReference type="ARBA" id="ARBA00022833"/>
    </source>
</evidence>
<feature type="transmembrane region" description="Helical" evidence="6">
    <location>
        <begin position="128"/>
        <end position="147"/>
    </location>
</feature>
<evidence type="ECO:0000313" key="8">
    <source>
        <dbReference type="EMBL" id="RID58537.1"/>
    </source>
</evidence>
<protein>
    <recommendedName>
        <fullName evidence="7">GRF-type domain-containing protein</fullName>
    </recommendedName>
</protein>
<dbReference type="PROSITE" id="PS51999">
    <property type="entry name" value="ZF_GRF"/>
    <property type="match status" value="1"/>
</dbReference>
<dbReference type="EMBL" id="CM010633">
    <property type="protein sequence ID" value="RID58537.1"/>
    <property type="molecule type" value="Genomic_DNA"/>
</dbReference>
<dbReference type="PANTHER" id="PTHR33248">
    <property type="entry name" value="ZINC ION-BINDING PROTEIN"/>
    <property type="match status" value="1"/>
</dbReference>
<keyword evidence="6" id="KW-1133">Transmembrane helix</keyword>
<evidence type="ECO:0000256" key="1">
    <source>
        <dbReference type="ARBA" id="ARBA00022723"/>
    </source>
</evidence>
<name>A0A397YYL2_BRACM</name>
<gene>
    <name evidence="8" type="ORF">BRARA_F01830</name>
</gene>
<keyword evidence="3" id="KW-0862">Zinc</keyword>
<evidence type="ECO:0000256" key="6">
    <source>
        <dbReference type="SAM" id="Phobius"/>
    </source>
</evidence>
<keyword evidence="6" id="KW-0812">Transmembrane</keyword>
<evidence type="ECO:0000256" key="4">
    <source>
        <dbReference type="PROSITE-ProRule" id="PRU01343"/>
    </source>
</evidence>
<reference evidence="8 9" key="1">
    <citation type="submission" date="2018-06" db="EMBL/GenBank/DDBJ databases">
        <title>WGS assembly of Brassica rapa FPsc.</title>
        <authorList>
            <person name="Bowman J."/>
            <person name="Kohchi T."/>
            <person name="Yamato K."/>
            <person name="Jenkins J."/>
            <person name="Shu S."/>
            <person name="Ishizaki K."/>
            <person name="Yamaoka S."/>
            <person name="Nishihama R."/>
            <person name="Nakamura Y."/>
            <person name="Berger F."/>
            <person name="Adam C."/>
            <person name="Aki S."/>
            <person name="Althoff F."/>
            <person name="Araki T."/>
            <person name="Arteaga-Vazquez M."/>
            <person name="Balasubrmanian S."/>
            <person name="Bauer D."/>
            <person name="Boehm C."/>
            <person name="Briginshaw L."/>
            <person name="Caballero-Perez J."/>
            <person name="Catarino B."/>
            <person name="Chen F."/>
            <person name="Chiyoda S."/>
            <person name="Chovatia M."/>
            <person name="Davies K."/>
            <person name="Delmans M."/>
            <person name="Demura T."/>
            <person name="Dierschke T."/>
            <person name="Dolan L."/>
            <person name="Dorantes-Acosta A."/>
            <person name="Eklund D."/>
            <person name="Florent S."/>
            <person name="Flores-Sandoval E."/>
            <person name="Fujiyama A."/>
            <person name="Fukuzawa H."/>
            <person name="Galik B."/>
            <person name="Grimanelli D."/>
            <person name="Grimwood J."/>
            <person name="Grossniklaus U."/>
            <person name="Hamada T."/>
            <person name="Haseloff J."/>
            <person name="Hetherington A."/>
            <person name="Higo A."/>
            <person name="Hirakawa Y."/>
            <person name="Hundley H."/>
            <person name="Ikeda Y."/>
            <person name="Inoue K."/>
            <person name="Inoue S."/>
            <person name="Ishida S."/>
            <person name="Jia Q."/>
            <person name="Kakita M."/>
            <person name="Kanazawa T."/>
            <person name="Kawai Y."/>
            <person name="Kawashima T."/>
            <person name="Kennedy M."/>
            <person name="Kinose K."/>
            <person name="Kinoshita T."/>
            <person name="Kohara Y."/>
            <person name="Koide E."/>
            <person name="Komatsu K."/>
            <person name="Kopischke S."/>
            <person name="Kubo M."/>
            <person name="Kyozuka J."/>
            <person name="Lagercrantz U."/>
            <person name="Lin S."/>
            <person name="Lindquist E."/>
            <person name="Lipzen A."/>
            <person name="Lu C."/>
            <person name="Luna E."/>
            <person name="Martienssen R."/>
            <person name="Minamino N."/>
            <person name="Mizutani M."/>
            <person name="Mizutani M."/>
            <person name="Mochizuki N."/>
            <person name="Monte I."/>
            <person name="Mosher R."/>
            <person name="Nagasaki H."/>
            <person name="Nakagami H."/>
            <person name="Naramoto S."/>
            <person name="Nishitani K."/>
            <person name="Ohtani M."/>
            <person name="Okamoto T."/>
            <person name="Okumura M."/>
            <person name="Phillips J."/>
            <person name="Pollak B."/>
            <person name="Reinders A."/>
            <person name="Roevekamp M."/>
            <person name="Sano R."/>
            <person name="Sawa S."/>
            <person name="Schmid M."/>
            <person name="Shirakawa M."/>
            <person name="Solano R."/>
            <person name="Spunde A."/>
            <person name="Suetsugu N."/>
            <person name="Sugano S."/>
            <person name="Sugiyama A."/>
            <person name="Sun R."/>
            <person name="Suzuki Y."/>
            <person name="Takenaka M."/>
            <person name="Takezawa D."/>
            <person name="Tomogane H."/>
            <person name="Tsuzuki M."/>
            <person name="Ueda T."/>
            <person name="Umeda M."/>
            <person name="Ward J."/>
            <person name="Watanabe Y."/>
            <person name="Yazaki K."/>
            <person name="Yokoyama R."/>
            <person name="Yoshitake Y."/>
            <person name="Yotsui I."/>
            <person name="Zachgo S."/>
            <person name="Schmutz J."/>
        </authorList>
    </citation>
    <scope>NUCLEOTIDE SEQUENCE [LARGE SCALE GENOMIC DNA]</scope>
    <source>
        <strain evidence="9">cv. B-3</strain>
    </source>
</reference>
<proteinExistence type="predicted"/>
<evidence type="ECO:0000313" key="9">
    <source>
        <dbReference type="Proteomes" id="UP000264353"/>
    </source>
</evidence>
<keyword evidence="6" id="KW-0472">Membrane</keyword>
<evidence type="ECO:0000259" key="7">
    <source>
        <dbReference type="PROSITE" id="PS51999"/>
    </source>
</evidence>